<evidence type="ECO:0000256" key="1">
    <source>
        <dbReference type="ARBA" id="ARBA00022490"/>
    </source>
</evidence>
<dbReference type="InterPro" id="IPR023194">
    <property type="entry name" value="eIF3-like_dom_sf"/>
</dbReference>
<keyword evidence="6" id="KW-1185">Reference proteome</keyword>
<feature type="compositionally biased region" description="Basic and acidic residues" evidence="4">
    <location>
        <begin position="46"/>
        <end position="72"/>
    </location>
</feature>
<dbReference type="GO" id="GO:0003743">
    <property type="term" value="F:translation initiation factor activity"/>
    <property type="evidence" value="ECO:0007669"/>
    <property type="project" value="UniProtKB-KW"/>
</dbReference>
<dbReference type="PANTHER" id="PTHR21681">
    <property type="entry name" value="EUKARYOTIC TRANSLATION INITIATION FACTOR 3 SUBUNIT J"/>
    <property type="match status" value="1"/>
</dbReference>
<dbReference type="AlphaFoldDB" id="A0AAV8V4E1"/>
<feature type="region of interest" description="Disordered" evidence="4">
    <location>
        <begin position="100"/>
        <end position="126"/>
    </location>
</feature>
<feature type="compositionally biased region" description="Acidic residues" evidence="4">
    <location>
        <begin position="20"/>
        <end position="32"/>
    </location>
</feature>
<dbReference type="PANTHER" id="PTHR21681:SF0">
    <property type="entry name" value="EUKARYOTIC TRANSLATION INITIATION FACTOR 3 SUBUNIT J"/>
    <property type="match status" value="1"/>
</dbReference>
<evidence type="ECO:0000256" key="3">
    <source>
        <dbReference type="ARBA" id="ARBA00022917"/>
    </source>
</evidence>
<keyword evidence="2" id="KW-0396">Initiation factor</keyword>
<dbReference type="InterPro" id="IPR013906">
    <property type="entry name" value="eIF3j"/>
</dbReference>
<feature type="region of interest" description="Disordered" evidence="4">
    <location>
        <begin position="1"/>
        <end position="76"/>
    </location>
</feature>
<accession>A0AAV8V4E1</accession>
<name>A0AAV8V4E1_9RHOD</name>
<evidence type="ECO:0000313" key="6">
    <source>
        <dbReference type="Proteomes" id="UP001157974"/>
    </source>
</evidence>
<dbReference type="GO" id="GO:0005852">
    <property type="term" value="C:eukaryotic translation initiation factor 3 complex"/>
    <property type="evidence" value="ECO:0007669"/>
    <property type="project" value="InterPro"/>
</dbReference>
<keyword evidence="3" id="KW-0648">Protein biosynthesis</keyword>
<evidence type="ECO:0000313" key="5">
    <source>
        <dbReference type="EMBL" id="KAJ8908412.1"/>
    </source>
</evidence>
<protein>
    <recommendedName>
        <fullName evidence="7">Eukaryotic translation initiation factor 3 30 kDa subunit</fullName>
    </recommendedName>
</protein>
<dbReference type="Proteomes" id="UP001157974">
    <property type="component" value="Unassembled WGS sequence"/>
</dbReference>
<keyword evidence="1" id="KW-0963">Cytoplasm</keyword>
<reference evidence="5 6" key="1">
    <citation type="journal article" date="2023" name="Nat. Commun.">
        <title>Origin of minicircular mitochondrial genomes in red algae.</title>
        <authorList>
            <person name="Lee Y."/>
            <person name="Cho C.H."/>
            <person name="Lee Y.M."/>
            <person name="Park S.I."/>
            <person name="Yang J.H."/>
            <person name="West J.A."/>
            <person name="Bhattacharya D."/>
            <person name="Yoon H.S."/>
        </authorList>
    </citation>
    <scope>NUCLEOTIDE SEQUENCE [LARGE SCALE GENOMIC DNA]</scope>
    <source>
        <strain evidence="5 6">CCMP1338</strain>
        <tissue evidence="5">Whole cell</tissue>
    </source>
</reference>
<dbReference type="Gene3D" id="1.10.246.60">
    <property type="entry name" value="Eukaryotic translation initiation factor 3 like domains"/>
    <property type="match status" value="1"/>
</dbReference>
<evidence type="ECO:0000256" key="2">
    <source>
        <dbReference type="ARBA" id="ARBA00022540"/>
    </source>
</evidence>
<organism evidence="5 6">
    <name type="scientific">Rhodosorus marinus</name>
    <dbReference type="NCBI Taxonomy" id="101924"/>
    <lineage>
        <taxon>Eukaryota</taxon>
        <taxon>Rhodophyta</taxon>
        <taxon>Stylonematophyceae</taxon>
        <taxon>Stylonematales</taxon>
        <taxon>Stylonemataceae</taxon>
        <taxon>Rhodosorus</taxon>
    </lineage>
</organism>
<gene>
    <name evidence="5" type="ORF">NDN08_005121</name>
</gene>
<dbReference type="EMBL" id="JAMWBK010000001">
    <property type="protein sequence ID" value="KAJ8908412.1"/>
    <property type="molecule type" value="Genomic_DNA"/>
</dbReference>
<comment type="caution">
    <text evidence="5">The sequence shown here is derived from an EMBL/GenBank/DDBJ whole genome shotgun (WGS) entry which is preliminary data.</text>
</comment>
<sequence>MNWEDEEEEFEHKNLKANWDDEEEEEEPEEAPPAEPTQMSARKKKDKDLQAKIKEREEREAQYRAAQRKQELNLEGLTDAEKKLARQKLVEDADFQNAKDMFMDGDSSDVKPETGTETLDGMSPKGSKELKKYSDLLVPKLIMVMDSNVRSHRLQFLKDVLRGATADLSVDDTKELSSHLNVISNEKIQVLKGPQAKKGKAKKKTTVKMERSQVLDAYVDDEFDGFL</sequence>
<dbReference type="Pfam" id="PF08597">
    <property type="entry name" value="eIF3_subunit"/>
    <property type="match status" value="1"/>
</dbReference>
<evidence type="ECO:0008006" key="7">
    <source>
        <dbReference type="Google" id="ProtNLM"/>
    </source>
</evidence>
<proteinExistence type="predicted"/>
<evidence type="ECO:0000256" key="4">
    <source>
        <dbReference type="SAM" id="MobiDB-lite"/>
    </source>
</evidence>